<proteinExistence type="predicted"/>
<dbReference type="EMBL" id="CP110230">
    <property type="protein sequence ID" value="UZD40271.1"/>
    <property type="molecule type" value="Genomic_DNA"/>
</dbReference>
<reference evidence="2" key="1">
    <citation type="submission" date="2022-10" db="EMBL/GenBank/DDBJ databases">
        <title>Complete genome sequence of Capnocytophaga ochracea KCOM 2812 isolated from actinomycosis lesion.</title>
        <authorList>
            <person name="Kook J.-K."/>
            <person name="Park S.-N."/>
            <person name="Lim Y.K."/>
        </authorList>
    </citation>
    <scope>NUCLEOTIDE SEQUENCE</scope>
    <source>
        <strain evidence="2">KCOM 28121</strain>
    </source>
</reference>
<dbReference type="RefSeq" id="WP_264860115.1">
    <property type="nucleotide sequence ID" value="NZ_CAJPNJ010000141.1"/>
</dbReference>
<feature type="domain" description="HNH nuclease" evidence="1">
    <location>
        <begin position="138"/>
        <end position="190"/>
    </location>
</feature>
<evidence type="ECO:0000313" key="2">
    <source>
        <dbReference type="EMBL" id="UZD40271.1"/>
    </source>
</evidence>
<accession>A0AA47A238</accession>
<dbReference type="InterPro" id="IPR003615">
    <property type="entry name" value="HNH_nuc"/>
</dbReference>
<name>A0AA47A238_CAPOC</name>
<keyword evidence="2" id="KW-0378">Hydrolase</keyword>
<keyword evidence="2" id="KW-0540">Nuclease</keyword>
<evidence type="ECO:0000313" key="3">
    <source>
        <dbReference type="Proteomes" id="UP001163262"/>
    </source>
</evidence>
<protein>
    <submittedName>
        <fullName evidence="2">HNH endonuclease</fullName>
    </submittedName>
</protein>
<dbReference type="Pfam" id="PF13391">
    <property type="entry name" value="HNH_2"/>
    <property type="match status" value="1"/>
</dbReference>
<gene>
    <name evidence="2" type="ORF">OL231_08810</name>
</gene>
<keyword evidence="2" id="KW-0255">Endonuclease</keyword>
<evidence type="ECO:0000259" key="1">
    <source>
        <dbReference type="Pfam" id="PF13391"/>
    </source>
</evidence>
<organism evidence="2 3">
    <name type="scientific">Capnocytophaga ochracea</name>
    <dbReference type="NCBI Taxonomy" id="1018"/>
    <lineage>
        <taxon>Bacteria</taxon>
        <taxon>Pseudomonadati</taxon>
        <taxon>Bacteroidota</taxon>
        <taxon>Flavobacteriia</taxon>
        <taxon>Flavobacteriales</taxon>
        <taxon>Flavobacteriaceae</taxon>
        <taxon>Capnocytophaga</taxon>
    </lineage>
</organism>
<dbReference type="GO" id="GO:0004519">
    <property type="term" value="F:endonuclease activity"/>
    <property type="evidence" value="ECO:0007669"/>
    <property type="project" value="UniProtKB-KW"/>
</dbReference>
<dbReference type="Proteomes" id="UP001163262">
    <property type="component" value="Chromosome"/>
</dbReference>
<sequence>MEYIEFENEFKAFMKKEGLKAHYISWLRFIAKEGIRIGRDMDDNDTIINHLEKNKSKRSIYLNENNNDYSDFKAALNKYRKFIATKSDLIATKSDLIDDIEAIIKDEIIPKTEKKRLISARIGQGNYREELINLWKKCAVSKCEMTDVLIASHIKPWRKSTNIEKLDPYNGLLLLPNYDKLFDKGLISFEDNGKIIISPLIKEEEYKVLGISPNDKLFKVYPKNKPYLEEHRRIVFHQE</sequence>
<dbReference type="AlphaFoldDB" id="A0AA47A238"/>